<evidence type="ECO:0000256" key="15">
    <source>
        <dbReference type="ARBA" id="ARBA00023136"/>
    </source>
</evidence>
<keyword evidence="12 17" id="KW-0520">NAD</keyword>
<evidence type="ECO:0000256" key="3">
    <source>
        <dbReference type="ARBA" id="ARBA00012944"/>
    </source>
</evidence>
<evidence type="ECO:0000256" key="11">
    <source>
        <dbReference type="ARBA" id="ARBA00022989"/>
    </source>
</evidence>
<evidence type="ECO:0000256" key="16">
    <source>
        <dbReference type="ARBA" id="ARBA00049551"/>
    </source>
</evidence>
<keyword evidence="15 17" id="KW-0472">Membrane</keyword>
<evidence type="ECO:0000256" key="14">
    <source>
        <dbReference type="ARBA" id="ARBA00023128"/>
    </source>
</evidence>
<dbReference type="PRINTS" id="PR01436">
    <property type="entry name" value="NADHDHGNASE2"/>
</dbReference>
<sequence length="322" mass="36764">MLSLFYMISSSSWMGVWLAMELNLYTFILMLMLSPNSALPSQPANSAMVYFIVQAISSWLLILALILMYSNTQFPMPIPQTLLLMSLLMKLGATPFHFWIPWMVNNSTWPNTFWFLSMQKLPPLLILHNIFNLLNNYQESSFFSYSLIFTIILSALFGGLLGLNQTRLQPLLAYSSINQTAWLIFSSTTSFPFMMTYFSFYSLTLLAICLLMQKTPTLAQSQPHPYLPLAPAHYHTFMMLILVLSGMPPSIMFFLKLNVFLLTLSCPFFLVIILPLIVSSLLTMFYYLQFTVSMTLPPKYYTKHPSPNRPALLTALPAAILL</sequence>
<comment type="function">
    <text evidence="17">Core subunit of the mitochondrial membrane respiratory chain NADH dehydrogenase (Complex I) which catalyzes electron transfer from NADH through the respiratory chain, using ubiquinone as an electron acceptor. Essential for the catalytic activity and assembly of complex I.</text>
</comment>
<keyword evidence="7 17" id="KW-0812">Transmembrane</keyword>
<dbReference type="GO" id="GO:0008137">
    <property type="term" value="F:NADH dehydrogenase (ubiquinone) activity"/>
    <property type="evidence" value="ECO:0007669"/>
    <property type="project" value="UniProtKB-EC"/>
</dbReference>
<comment type="similarity">
    <text evidence="2 17">Belongs to the complex I subunit 2 family.</text>
</comment>
<protein>
    <recommendedName>
        <fullName evidence="4 17">NADH-ubiquinone oxidoreductase chain 2</fullName>
        <ecNumber evidence="3 17">7.1.1.2</ecNumber>
    </recommendedName>
</protein>
<feature type="domain" description="NADH:quinone oxidoreductase/Mrp antiporter transmembrane" evidence="18">
    <location>
        <begin position="10"/>
        <end position="282"/>
    </location>
</feature>
<evidence type="ECO:0000256" key="9">
    <source>
        <dbReference type="ARBA" id="ARBA00022967"/>
    </source>
</evidence>
<keyword evidence="9 17" id="KW-1278">Translocase</keyword>
<feature type="transmembrane region" description="Helical" evidence="17">
    <location>
        <begin position="12"/>
        <end position="35"/>
    </location>
</feature>
<dbReference type="InterPro" id="IPR001750">
    <property type="entry name" value="ND/Mrp_TM"/>
</dbReference>
<evidence type="ECO:0000256" key="7">
    <source>
        <dbReference type="ARBA" id="ARBA00022692"/>
    </source>
</evidence>
<evidence type="ECO:0000256" key="5">
    <source>
        <dbReference type="ARBA" id="ARBA00022448"/>
    </source>
</evidence>
<feature type="transmembrane region" description="Helical" evidence="17">
    <location>
        <begin position="47"/>
        <end position="69"/>
    </location>
</feature>
<keyword evidence="6 17" id="KW-0679">Respiratory chain</keyword>
<organism evidence="19">
    <name type="scientific">Phyllochaetopterus sp. AW-2015</name>
    <dbReference type="NCBI Taxonomy" id="1750699"/>
    <lineage>
        <taxon>Eukaryota</taxon>
        <taxon>Metazoa</taxon>
        <taxon>Spiralia</taxon>
        <taxon>Lophotrochozoa</taxon>
        <taxon>Annelida</taxon>
        <taxon>Polychaeta</taxon>
        <taxon>Sedentaria</taxon>
        <taxon>Chaetopteridae</taxon>
        <taxon>Phyllochaetopterus</taxon>
    </lineage>
</organism>
<dbReference type="GO" id="GO:0005743">
    <property type="term" value="C:mitochondrial inner membrane"/>
    <property type="evidence" value="ECO:0007669"/>
    <property type="project" value="UniProtKB-SubCell"/>
</dbReference>
<evidence type="ECO:0000259" key="18">
    <source>
        <dbReference type="Pfam" id="PF00361"/>
    </source>
</evidence>
<dbReference type="EMBL" id="KT726961">
    <property type="protein sequence ID" value="ALO81711.1"/>
    <property type="molecule type" value="Genomic_DNA"/>
</dbReference>
<comment type="subcellular location">
    <subcellularLocation>
        <location evidence="1 17">Mitochondrion inner membrane</location>
        <topology evidence="1 17">Multi-pass membrane protein</topology>
    </subcellularLocation>
</comment>
<keyword evidence="8 17" id="KW-0999">Mitochondrion inner membrane</keyword>
<keyword evidence="5" id="KW-0813">Transport</keyword>
<dbReference type="InterPro" id="IPR003917">
    <property type="entry name" value="NADH_UbQ_OxRdtase_chain2"/>
</dbReference>
<feature type="transmembrane region" description="Helical" evidence="17">
    <location>
        <begin position="267"/>
        <end position="288"/>
    </location>
</feature>
<dbReference type="Pfam" id="PF00361">
    <property type="entry name" value="Proton_antipo_M"/>
    <property type="match status" value="1"/>
</dbReference>
<feature type="transmembrane region" description="Helical" evidence="17">
    <location>
        <begin position="183"/>
        <end position="211"/>
    </location>
</feature>
<evidence type="ECO:0000256" key="8">
    <source>
        <dbReference type="ARBA" id="ARBA00022792"/>
    </source>
</evidence>
<dbReference type="EC" id="7.1.1.2" evidence="3 17"/>
<dbReference type="PANTHER" id="PTHR46552:SF1">
    <property type="entry name" value="NADH-UBIQUINONE OXIDOREDUCTASE CHAIN 2"/>
    <property type="match status" value="1"/>
</dbReference>
<keyword evidence="13 17" id="KW-0830">Ubiquinone</keyword>
<feature type="transmembrane region" description="Helical" evidence="17">
    <location>
        <begin position="81"/>
        <end position="100"/>
    </location>
</feature>
<dbReference type="PANTHER" id="PTHR46552">
    <property type="entry name" value="NADH-UBIQUINONE OXIDOREDUCTASE CHAIN 2"/>
    <property type="match status" value="1"/>
</dbReference>
<keyword evidence="10 17" id="KW-0249">Electron transport</keyword>
<evidence type="ECO:0000256" key="10">
    <source>
        <dbReference type="ARBA" id="ARBA00022982"/>
    </source>
</evidence>
<reference evidence="19" key="1">
    <citation type="journal article" date="2015" name="Mol. Phylogenet. Evol.">
        <title>Evolution of mitochondrial gene order in Annelida.</title>
        <authorList>
            <person name="Weigert A."/>
            <person name="Golombek A."/>
            <person name="Gerth M."/>
            <person name="Schwarz F."/>
            <person name="Struck T.H."/>
            <person name="Bleidorn C."/>
        </authorList>
    </citation>
    <scope>NUCLEOTIDE SEQUENCE</scope>
</reference>
<keyword evidence="11 17" id="KW-1133">Transmembrane helix</keyword>
<dbReference type="InterPro" id="IPR050175">
    <property type="entry name" value="Complex_I_Subunit_2"/>
</dbReference>
<evidence type="ECO:0000256" key="4">
    <source>
        <dbReference type="ARBA" id="ARBA00021008"/>
    </source>
</evidence>
<feature type="transmembrane region" description="Helical" evidence="17">
    <location>
        <begin position="143"/>
        <end position="163"/>
    </location>
</feature>
<comment type="catalytic activity">
    <reaction evidence="16 17">
        <text>a ubiquinone + NADH + 5 H(+)(in) = a ubiquinol + NAD(+) + 4 H(+)(out)</text>
        <dbReference type="Rhea" id="RHEA:29091"/>
        <dbReference type="Rhea" id="RHEA-COMP:9565"/>
        <dbReference type="Rhea" id="RHEA-COMP:9566"/>
        <dbReference type="ChEBI" id="CHEBI:15378"/>
        <dbReference type="ChEBI" id="CHEBI:16389"/>
        <dbReference type="ChEBI" id="CHEBI:17976"/>
        <dbReference type="ChEBI" id="CHEBI:57540"/>
        <dbReference type="ChEBI" id="CHEBI:57945"/>
        <dbReference type="EC" id="7.1.1.2"/>
    </reaction>
</comment>
<evidence type="ECO:0000256" key="13">
    <source>
        <dbReference type="ARBA" id="ARBA00023075"/>
    </source>
</evidence>
<geneLocation type="mitochondrion" evidence="19"/>
<keyword evidence="14 17" id="KW-0496">Mitochondrion</keyword>
<dbReference type="AlphaFoldDB" id="A0A0S2N0J4"/>
<evidence type="ECO:0000256" key="17">
    <source>
        <dbReference type="RuleBase" id="RU003403"/>
    </source>
</evidence>
<dbReference type="GO" id="GO:0006120">
    <property type="term" value="P:mitochondrial electron transport, NADH to ubiquinone"/>
    <property type="evidence" value="ECO:0007669"/>
    <property type="project" value="InterPro"/>
</dbReference>
<feature type="transmembrane region" description="Helical" evidence="17">
    <location>
        <begin position="232"/>
        <end position="255"/>
    </location>
</feature>
<evidence type="ECO:0000256" key="2">
    <source>
        <dbReference type="ARBA" id="ARBA00007012"/>
    </source>
</evidence>
<accession>A0A0S2N0J4</accession>
<evidence type="ECO:0000256" key="6">
    <source>
        <dbReference type="ARBA" id="ARBA00022660"/>
    </source>
</evidence>
<gene>
    <name evidence="19" type="primary">NAD2</name>
</gene>
<evidence type="ECO:0000313" key="19">
    <source>
        <dbReference type="EMBL" id="ALO81711.1"/>
    </source>
</evidence>
<evidence type="ECO:0000256" key="1">
    <source>
        <dbReference type="ARBA" id="ARBA00004448"/>
    </source>
</evidence>
<evidence type="ECO:0000256" key="12">
    <source>
        <dbReference type="ARBA" id="ARBA00023027"/>
    </source>
</evidence>
<name>A0A0S2N0J4_9ANNE</name>
<proteinExistence type="inferred from homology"/>